<sequence length="144" mass="16019">MQAWRGEDGCYLRPGGPDRPRPGSSRRCRRTPEPPRRGRTRPVPVRPAPPLSRATAVAPEASALRTPNRWPAVTTHGPVMPIWTCGGCNAPWPCRTRQQELRAEYEGASVSLALYMGAQLVCASRDLTWVPAGVLHRRFLGWTR</sequence>
<name>A0ABS0JQR6_9ACTN</name>
<evidence type="ECO:0008006" key="4">
    <source>
        <dbReference type="Google" id="ProtNLM"/>
    </source>
</evidence>
<gene>
    <name evidence="2" type="ORF">IW248_005680</name>
</gene>
<dbReference type="Proteomes" id="UP000614915">
    <property type="component" value="Unassembled WGS sequence"/>
</dbReference>
<keyword evidence="3" id="KW-1185">Reference proteome</keyword>
<evidence type="ECO:0000313" key="3">
    <source>
        <dbReference type="Proteomes" id="UP000614915"/>
    </source>
</evidence>
<accession>A0ABS0JQR6</accession>
<proteinExistence type="predicted"/>
<protein>
    <recommendedName>
        <fullName evidence="4">Flavin reductase</fullName>
    </recommendedName>
</protein>
<comment type="caution">
    <text evidence="2">The sequence shown here is derived from an EMBL/GenBank/DDBJ whole genome shotgun (WGS) entry which is preliminary data.</text>
</comment>
<organism evidence="2 3">
    <name type="scientific">Micromonospora ureilytica</name>
    <dbReference type="NCBI Taxonomy" id="709868"/>
    <lineage>
        <taxon>Bacteria</taxon>
        <taxon>Bacillati</taxon>
        <taxon>Actinomycetota</taxon>
        <taxon>Actinomycetes</taxon>
        <taxon>Micromonosporales</taxon>
        <taxon>Micromonosporaceae</taxon>
        <taxon>Micromonospora</taxon>
    </lineage>
</organism>
<dbReference type="EMBL" id="JADOTX010000001">
    <property type="protein sequence ID" value="MBG6069393.1"/>
    <property type="molecule type" value="Genomic_DNA"/>
</dbReference>
<reference evidence="2 3" key="1">
    <citation type="submission" date="2020-11" db="EMBL/GenBank/DDBJ databases">
        <title>Sequencing the genomes of 1000 actinobacteria strains.</title>
        <authorList>
            <person name="Klenk H.-P."/>
        </authorList>
    </citation>
    <scope>NUCLEOTIDE SEQUENCE [LARGE SCALE GENOMIC DNA]</scope>
    <source>
        <strain evidence="2 3">DSM 101692</strain>
    </source>
</reference>
<feature type="compositionally biased region" description="Basic and acidic residues" evidence="1">
    <location>
        <begin position="1"/>
        <end position="21"/>
    </location>
</feature>
<evidence type="ECO:0000313" key="2">
    <source>
        <dbReference type="EMBL" id="MBG6069393.1"/>
    </source>
</evidence>
<evidence type="ECO:0000256" key="1">
    <source>
        <dbReference type="SAM" id="MobiDB-lite"/>
    </source>
</evidence>
<feature type="region of interest" description="Disordered" evidence="1">
    <location>
        <begin position="1"/>
        <end position="62"/>
    </location>
</feature>